<name>A0ABN3YRW7_FIBSS</name>
<comment type="similarity">
    <text evidence="1">Belongs to the N(4)/N(6)-methyltransferase family.</text>
</comment>
<comment type="catalytic activity">
    <reaction evidence="6">
        <text>a 2'-deoxyadenosine in DNA + S-adenosyl-L-methionine = an N(6)-methyl-2'-deoxyadenosine in DNA + S-adenosyl-L-homocysteine + H(+)</text>
        <dbReference type="Rhea" id="RHEA:15197"/>
        <dbReference type="Rhea" id="RHEA-COMP:12418"/>
        <dbReference type="Rhea" id="RHEA-COMP:12419"/>
        <dbReference type="ChEBI" id="CHEBI:15378"/>
        <dbReference type="ChEBI" id="CHEBI:57856"/>
        <dbReference type="ChEBI" id="CHEBI:59789"/>
        <dbReference type="ChEBI" id="CHEBI:90615"/>
        <dbReference type="ChEBI" id="CHEBI:90616"/>
        <dbReference type="EC" id="2.1.1.72"/>
    </reaction>
</comment>
<dbReference type="InterPro" id="IPR002295">
    <property type="entry name" value="N4/N6-MTase_EcoPI_Mod-like"/>
</dbReference>
<evidence type="ECO:0000256" key="3">
    <source>
        <dbReference type="ARBA" id="ARBA00022603"/>
    </source>
</evidence>
<dbReference type="InterPro" id="IPR002941">
    <property type="entry name" value="DNA_methylase_N4/N6"/>
</dbReference>
<dbReference type="PRINTS" id="PR00506">
    <property type="entry name" value="D21N6MTFRASE"/>
</dbReference>
<reference evidence="8" key="1">
    <citation type="submission" date="2009-10" db="EMBL/GenBank/DDBJ databases">
        <title>Complete sequence of Fibrobacter succinogenes subsp. succinogenes S85.</title>
        <authorList>
            <consortium name="US DOE Joint Genome Institute"/>
            <person name="Lucas S."/>
            <person name="Copeland A."/>
            <person name="Lapidus A."/>
            <person name="Glavina del Rio T."/>
            <person name="Tice H."/>
            <person name="Bruce D."/>
            <person name="Goodwin L."/>
            <person name="Pitluck S."/>
            <person name="Chertkov O."/>
            <person name="Detter J.C."/>
            <person name="Han C."/>
            <person name="Tapia R."/>
            <person name="Larimer F."/>
            <person name="Land M."/>
            <person name="Hauser L."/>
            <person name="Kyrpides N."/>
            <person name="Mikhailova N."/>
            <person name="Weimer P.J."/>
            <person name="Stevenson D.M."/>
            <person name="Boyum J."/>
            <person name="Brumm P.I."/>
            <person name="Mead D."/>
        </authorList>
    </citation>
    <scope>NUCLEOTIDE SEQUENCE [LARGE SCALE GENOMIC DNA]</scope>
    <source>
        <strain evidence="8">S85</strain>
    </source>
</reference>
<dbReference type="InterPro" id="IPR029063">
    <property type="entry name" value="SAM-dependent_MTases_sf"/>
</dbReference>
<dbReference type="Proteomes" id="UP000001497">
    <property type="component" value="Chromosome"/>
</dbReference>
<dbReference type="RefSeq" id="WP_012820105.1">
    <property type="nucleotide sequence ID" value="NC_013410.1"/>
</dbReference>
<gene>
    <name evidence="8" type="ordered locus">Fisuc_0263</name>
</gene>
<dbReference type="InterPro" id="IPR002052">
    <property type="entry name" value="DNA_methylase_N6_adenine_CS"/>
</dbReference>
<evidence type="ECO:0000256" key="1">
    <source>
        <dbReference type="ARBA" id="ARBA00006594"/>
    </source>
</evidence>
<evidence type="ECO:0000256" key="2">
    <source>
        <dbReference type="ARBA" id="ARBA00011900"/>
    </source>
</evidence>
<evidence type="ECO:0000256" key="4">
    <source>
        <dbReference type="ARBA" id="ARBA00022679"/>
    </source>
</evidence>
<organism evidence="8 9">
    <name type="scientific">Fibrobacter succinogenes (strain ATCC 19169 / S85)</name>
    <dbReference type="NCBI Taxonomy" id="59374"/>
    <lineage>
        <taxon>Bacteria</taxon>
        <taxon>Pseudomonadati</taxon>
        <taxon>Fibrobacterota</taxon>
        <taxon>Fibrobacteria</taxon>
        <taxon>Fibrobacterales</taxon>
        <taxon>Fibrobacteraceae</taxon>
        <taxon>Fibrobacter</taxon>
    </lineage>
</organism>
<feature type="domain" description="DNA methylase N-4/N-6" evidence="7">
    <location>
        <begin position="61"/>
        <end position="394"/>
    </location>
</feature>
<dbReference type="EC" id="2.1.1.72" evidence="2"/>
<evidence type="ECO:0000259" key="7">
    <source>
        <dbReference type="Pfam" id="PF01555"/>
    </source>
</evidence>
<sequence length="592" mass="68985">MPTLNWLGKDAVLNHHLDVPYRTLELKESFNCESGKSENKIIHGDNLEALKALLPEYEGRVKCIYIDPPYNTGNENWVYNDNVNSPKIRKWLGQVVGKESEDLTRHDKWLCMMYPRLTLLQKLLADDGAIFISIDDNEQANLKLICDEIFGAGNFVTQFIWQSTPGSNTGNDIKVVTEYILMYKKRFFIPNTRNIDDFEKYDLEDEYKDRRGKYTTNKLDRRMTGSHYSESLNYQIKMPDGTFLYPGSSIDKLKHWNWRWSEAKVAWGIEHGFIVFKNNNGNWSVYFKQYCNVNNNDELIERSLPYQNLLEDESFNSARGTADLMKIMSMKAFDYPKPISLIEEILEIATDKSSIILDSFAGSGTTAHAVLNLNKQDGGNRKFILVEMEDYADKITAERVRRVIKGYKSDEKRELYSKELTLKDIANGQEIMDELKGVRDEHKDEFDKFETTFENNCLKLAGITKGRSEGTGGDFCYYELGPEMLLDGYLNEAQPVEKIREYIYYTETNKSIDYQRVEQVGHEFFLGDVDNTSYYLFYKKSEVTTLDFEFLATIKLRSERYVIFADNCVLPKDFLFEHNITFKKIPRDVRKF</sequence>
<evidence type="ECO:0000313" key="9">
    <source>
        <dbReference type="Proteomes" id="UP000001497"/>
    </source>
</evidence>
<keyword evidence="5" id="KW-0949">S-adenosyl-L-methionine</keyword>
<evidence type="ECO:0000256" key="6">
    <source>
        <dbReference type="ARBA" id="ARBA00047942"/>
    </source>
</evidence>
<accession>A0ABN3YRW7</accession>
<dbReference type="EMBL" id="CP001792">
    <property type="protein sequence ID" value="ACX73875.1"/>
    <property type="molecule type" value="Genomic_DNA"/>
</dbReference>
<dbReference type="SUPFAM" id="SSF53335">
    <property type="entry name" value="S-adenosyl-L-methionine-dependent methyltransferases"/>
    <property type="match status" value="1"/>
</dbReference>
<evidence type="ECO:0000313" key="8">
    <source>
        <dbReference type="EMBL" id="ACX73875.1"/>
    </source>
</evidence>
<dbReference type="GO" id="GO:0009007">
    <property type="term" value="F:site-specific DNA-methyltransferase (adenine-specific) activity"/>
    <property type="evidence" value="ECO:0007669"/>
    <property type="project" value="UniProtKB-EC"/>
</dbReference>
<evidence type="ECO:0000256" key="5">
    <source>
        <dbReference type="ARBA" id="ARBA00022691"/>
    </source>
</evidence>
<dbReference type="Gene3D" id="3.40.50.150">
    <property type="entry name" value="Vaccinia Virus protein VP39"/>
    <property type="match status" value="1"/>
</dbReference>
<keyword evidence="4 8" id="KW-0808">Transferase</keyword>
<dbReference type="Pfam" id="PF01555">
    <property type="entry name" value="N6_N4_Mtase"/>
    <property type="match status" value="1"/>
</dbReference>
<keyword evidence="9" id="KW-1185">Reference proteome</keyword>
<dbReference type="PROSITE" id="PS00092">
    <property type="entry name" value="N6_MTASE"/>
    <property type="match status" value="1"/>
</dbReference>
<proteinExistence type="inferred from homology"/>
<protein>
    <recommendedName>
        <fullName evidence="2">site-specific DNA-methyltransferase (adenine-specific)</fullName>
        <ecNumber evidence="2">2.1.1.72</ecNumber>
    </recommendedName>
</protein>
<dbReference type="GO" id="GO:0032259">
    <property type="term" value="P:methylation"/>
    <property type="evidence" value="ECO:0007669"/>
    <property type="project" value="UniProtKB-KW"/>
</dbReference>
<keyword evidence="3 8" id="KW-0489">Methyltransferase</keyword>